<name>A0ABN2L7R5_9MICO</name>
<proteinExistence type="predicted"/>
<feature type="compositionally biased region" description="Basic and acidic residues" evidence="1">
    <location>
        <begin position="36"/>
        <end position="45"/>
    </location>
</feature>
<evidence type="ECO:0000313" key="2">
    <source>
        <dbReference type="EMBL" id="GAA1777720.1"/>
    </source>
</evidence>
<feature type="region of interest" description="Disordered" evidence="1">
    <location>
        <begin position="1"/>
        <end position="53"/>
    </location>
</feature>
<reference evidence="2 3" key="1">
    <citation type="journal article" date="2019" name="Int. J. Syst. Evol. Microbiol.">
        <title>The Global Catalogue of Microorganisms (GCM) 10K type strain sequencing project: providing services to taxonomists for standard genome sequencing and annotation.</title>
        <authorList>
            <consortium name="The Broad Institute Genomics Platform"/>
            <consortium name="The Broad Institute Genome Sequencing Center for Infectious Disease"/>
            <person name="Wu L."/>
            <person name="Ma J."/>
        </authorList>
    </citation>
    <scope>NUCLEOTIDE SEQUENCE [LARGE SCALE GENOMIC DNA]</scope>
    <source>
        <strain evidence="2 3">JCM 15591</strain>
    </source>
</reference>
<sequence>MNPPRAPRSGVESEVSRGGRVRACGPARGCSQWRSPRPEHPHGRDGPGTLLSTTPILDPTGHKIIPGTAIVDDGHVYVTSTTGIYDLTTS</sequence>
<protein>
    <submittedName>
        <fullName evidence="2">Uncharacterized protein</fullName>
    </submittedName>
</protein>
<dbReference type="Proteomes" id="UP001501475">
    <property type="component" value="Unassembled WGS sequence"/>
</dbReference>
<gene>
    <name evidence="2" type="ORF">GCM10009810_38420</name>
</gene>
<dbReference type="EMBL" id="BAAAPN010000107">
    <property type="protein sequence ID" value="GAA1777720.1"/>
    <property type="molecule type" value="Genomic_DNA"/>
</dbReference>
<evidence type="ECO:0000256" key="1">
    <source>
        <dbReference type="SAM" id="MobiDB-lite"/>
    </source>
</evidence>
<organism evidence="2 3">
    <name type="scientific">Nostocoides vanveenii</name>
    <dbReference type="NCBI Taxonomy" id="330835"/>
    <lineage>
        <taxon>Bacteria</taxon>
        <taxon>Bacillati</taxon>
        <taxon>Actinomycetota</taxon>
        <taxon>Actinomycetes</taxon>
        <taxon>Micrococcales</taxon>
        <taxon>Intrasporangiaceae</taxon>
        <taxon>Nostocoides</taxon>
    </lineage>
</organism>
<evidence type="ECO:0000313" key="3">
    <source>
        <dbReference type="Proteomes" id="UP001501475"/>
    </source>
</evidence>
<accession>A0ABN2L7R5</accession>
<comment type="caution">
    <text evidence="2">The sequence shown here is derived from an EMBL/GenBank/DDBJ whole genome shotgun (WGS) entry which is preliminary data.</text>
</comment>
<keyword evidence="3" id="KW-1185">Reference proteome</keyword>